<evidence type="ECO:0000256" key="4">
    <source>
        <dbReference type="HAMAP-Rule" id="MF_00080"/>
    </source>
</evidence>
<dbReference type="RefSeq" id="WP_112144957.1">
    <property type="nucleotide sequence ID" value="NZ_PGTO01000008.1"/>
</dbReference>
<dbReference type="Gene3D" id="3.30.110.10">
    <property type="entry name" value="Translation initiation factor 3 (IF-3), C-terminal domain"/>
    <property type="match status" value="1"/>
</dbReference>
<dbReference type="GO" id="GO:0032790">
    <property type="term" value="P:ribosome disassembly"/>
    <property type="evidence" value="ECO:0007669"/>
    <property type="project" value="TreeGrafter"/>
</dbReference>
<dbReference type="PANTHER" id="PTHR10938">
    <property type="entry name" value="TRANSLATION INITIATION FACTOR IF-3"/>
    <property type="match status" value="1"/>
</dbReference>
<proteinExistence type="inferred from homology"/>
<dbReference type="GO" id="GO:0016020">
    <property type="term" value="C:membrane"/>
    <property type="evidence" value="ECO:0007669"/>
    <property type="project" value="TreeGrafter"/>
</dbReference>
<evidence type="ECO:0000256" key="2">
    <source>
        <dbReference type="ARBA" id="ARBA00022540"/>
    </source>
</evidence>
<keyword evidence="3 4" id="KW-0648">Protein biosynthesis</keyword>
<comment type="caution">
    <text evidence="9">The sequence shown here is derived from an EMBL/GenBank/DDBJ whole genome shotgun (WGS) entry which is preliminary data.</text>
</comment>
<keyword evidence="10" id="KW-1185">Reference proteome</keyword>
<dbReference type="AlphaFoldDB" id="A0A364NXQ4"/>
<dbReference type="InterPro" id="IPR036787">
    <property type="entry name" value="T_IF-3_N_sf"/>
</dbReference>
<protein>
    <recommendedName>
        <fullName evidence="4 5">Translation initiation factor IF-3</fullName>
    </recommendedName>
</protein>
<reference evidence="9 10" key="1">
    <citation type="submission" date="2017-11" db="EMBL/GenBank/DDBJ databases">
        <title>Draft genome sequence of magnetotactic bacterium Magnetospirillum kuznetsovii LBB-42.</title>
        <authorList>
            <person name="Grouzdev D.S."/>
            <person name="Rysina M.S."/>
            <person name="Baslerov R.V."/>
            <person name="Koziaeva V."/>
        </authorList>
    </citation>
    <scope>NUCLEOTIDE SEQUENCE [LARGE SCALE GENOMIC DNA]</scope>
    <source>
        <strain evidence="9 10">LBB-42</strain>
    </source>
</reference>
<dbReference type="NCBIfam" id="TIGR00168">
    <property type="entry name" value="infC"/>
    <property type="match status" value="1"/>
</dbReference>
<dbReference type="InterPro" id="IPR001288">
    <property type="entry name" value="Translation_initiation_fac_3"/>
</dbReference>
<dbReference type="InterPro" id="IPR036788">
    <property type="entry name" value="T_IF-3_C_sf"/>
</dbReference>
<dbReference type="Gene3D" id="3.10.20.80">
    <property type="entry name" value="Translation initiation factor 3 (IF-3), N-terminal domain"/>
    <property type="match status" value="1"/>
</dbReference>
<keyword evidence="4" id="KW-0963">Cytoplasm</keyword>
<evidence type="ECO:0000313" key="9">
    <source>
        <dbReference type="EMBL" id="RAU21685.1"/>
    </source>
</evidence>
<dbReference type="OrthoDB" id="9806014at2"/>
<evidence type="ECO:0000256" key="1">
    <source>
        <dbReference type="ARBA" id="ARBA00005439"/>
    </source>
</evidence>
<dbReference type="InterPro" id="IPR019814">
    <property type="entry name" value="Translation_initiation_fac_3_N"/>
</dbReference>
<dbReference type="PANTHER" id="PTHR10938:SF0">
    <property type="entry name" value="TRANSLATION INITIATION FACTOR IF-3, MITOCHONDRIAL"/>
    <property type="match status" value="1"/>
</dbReference>
<dbReference type="Pfam" id="PF05198">
    <property type="entry name" value="IF3_N"/>
    <property type="match status" value="1"/>
</dbReference>
<dbReference type="InterPro" id="IPR019815">
    <property type="entry name" value="Translation_initiation_fac_3_C"/>
</dbReference>
<evidence type="ECO:0000259" key="7">
    <source>
        <dbReference type="Pfam" id="PF00707"/>
    </source>
</evidence>
<evidence type="ECO:0000256" key="3">
    <source>
        <dbReference type="ARBA" id="ARBA00022917"/>
    </source>
</evidence>
<sequence length="173" mass="19703">MQTPPKNDGPRVNREIDVRSIRLVGADGEMIGVVTLREGLTMAEEAGLDLVEVSPNADPPVCKILDFGKFKYEDQKKKNAARKKQKVIEVKEIKLRPNIDDHDYDVKMRSMKKFLEEGDKVKVTLRFRGRELAHQDLGMIVLEKVKVDLDALGKVEQHPKMEGRQMVMVIAPR</sequence>
<dbReference type="GO" id="GO:0003743">
    <property type="term" value="F:translation initiation factor activity"/>
    <property type="evidence" value="ECO:0007669"/>
    <property type="project" value="UniProtKB-UniRule"/>
</dbReference>
<organism evidence="9 10">
    <name type="scientific">Paramagnetospirillum kuznetsovii</name>
    <dbReference type="NCBI Taxonomy" id="2053833"/>
    <lineage>
        <taxon>Bacteria</taxon>
        <taxon>Pseudomonadati</taxon>
        <taxon>Pseudomonadota</taxon>
        <taxon>Alphaproteobacteria</taxon>
        <taxon>Rhodospirillales</taxon>
        <taxon>Magnetospirillaceae</taxon>
        <taxon>Paramagnetospirillum</taxon>
    </lineage>
</organism>
<evidence type="ECO:0000313" key="10">
    <source>
        <dbReference type="Proteomes" id="UP000251075"/>
    </source>
</evidence>
<dbReference type="FunFam" id="3.10.20.80:FF:000001">
    <property type="entry name" value="Translation initiation factor IF-3"/>
    <property type="match status" value="1"/>
</dbReference>
<keyword evidence="2 4" id="KW-0396">Initiation factor</keyword>
<dbReference type="EMBL" id="PGTO01000008">
    <property type="protein sequence ID" value="RAU21685.1"/>
    <property type="molecule type" value="Genomic_DNA"/>
</dbReference>
<evidence type="ECO:0000259" key="8">
    <source>
        <dbReference type="Pfam" id="PF05198"/>
    </source>
</evidence>
<dbReference type="Pfam" id="PF00707">
    <property type="entry name" value="IF3_C"/>
    <property type="match status" value="1"/>
</dbReference>
<dbReference type="PROSITE" id="PS00938">
    <property type="entry name" value="IF3"/>
    <property type="match status" value="1"/>
</dbReference>
<dbReference type="SUPFAM" id="SSF54364">
    <property type="entry name" value="Translation initiation factor IF3, N-terminal domain"/>
    <property type="match status" value="1"/>
</dbReference>
<name>A0A364NXQ4_9PROT</name>
<gene>
    <name evidence="4" type="primary">infC</name>
    <name evidence="9" type="ORF">CU669_11960</name>
</gene>
<evidence type="ECO:0000256" key="6">
    <source>
        <dbReference type="RuleBase" id="RU000646"/>
    </source>
</evidence>
<comment type="function">
    <text evidence="4 6">IF-3 binds to the 30S ribosomal subunit and shifts the equilibrium between 70S ribosomes and their 50S and 30S subunits in favor of the free subunits, thus enhancing the availability of 30S subunits on which protein synthesis initiation begins.</text>
</comment>
<evidence type="ECO:0000256" key="5">
    <source>
        <dbReference type="NCBIfam" id="TIGR00168"/>
    </source>
</evidence>
<accession>A0A364NXQ4</accession>
<comment type="similarity">
    <text evidence="1 4 6">Belongs to the IF-3 family.</text>
</comment>
<dbReference type="SUPFAM" id="SSF55200">
    <property type="entry name" value="Translation initiation factor IF3, C-terminal domain"/>
    <property type="match status" value="1"/>
</dbReference>
<dbReference type="Proteomes" id="UP000251075">
    <property type="component" value="Unassembled WGS sequence"/>
</dbReference>
<dbReference type="GO" id="GO:0005829">
    <property type="term" value="C:cytosol"/>
    <property type="evidence" value="ECO:0007669"/>
    <property type="project" value="TreeGrafter"/>
</dbReference>
<dbReference type="FunFam" id="3.30.110.10:FF:000001">
    <property type="entry name" value="Translation initiation factor IF-3"/>
    <property type="match status" value="1"/>
</dbReference>
<dbReference type="InterPro" id="IPR019813">
    <property type="entry name" value="Translation_initiation_fac3_CS"/>
</dbReference>
<feature type="domain" description="Translation initiation factor 3 C-terminal" evidence="7">
    <location>
        <begin position="88"/>
        <end position="172"/>
    </location>
</feature>
<dbReference type="GO" id="GO:0043022">
    <property type="term" value="F:ribosome binding"/>
    <property type="evidence" value="ECO:0007669"/>
    <property type="project" value="UniProtKB-ARBA"/>
</dbReference>
<dbReference type="HAMAP" id="MF_00080">
    <property type="entry name" value="IF_3"/>
    <property type="match status" value="1"/>
</dbReference>
<feature type="domain" description="Translation initiation factor 3 N-terminal" evidence="8">
    <location>
        <begin position="12"/>
        <end position="80"/>
    </location>
</feature>
<comment type="subcellular location">
    <subcellularLocation>
        <location evidence="4 6">Cytoplasm</location>
    </subcellularLocation>
</comment>
<comment type="subunit">
    <text evidence="4 6">Monomer.</text>
</comment>